<evidence type="ECO:0000313" key="2">
    <source>
        <dbReference type="EMBL" id="MFC0386797.1"/>
    </source>
</evidence>
<sequence>MTPSLKLRSGDHLVREGVRHKVLSRSKDGQINLLRVSDETLSSVPERTLLQEYGVGLLQIDRRQEVLSERALQILETDTGDLVEAARAKAEFRLPFVREMLRDRRRRWSNKALQELIDKVRQQENLPKAPSSRSLRRWAERAIALGFEELGDVRILVPRNHACGGTQPKFAAQVLTIMDSVIQDLVMLPEPVSGAEAYLEFKGRLNRKQQELSATLLSAAPTLLEPSKRTFYRKLKAISQETLAIAREGRLEADKKHSLVGLGPQGDHLLHEVEVDHTLADIIVVCPHTGVPIGRPTITIAVDRWSRMIVGIHIGLEAAGWRAVMLCLRNGILPKEHLLEVDPGDLRAKGHWPAMGLMKTLVLDNGPEFHCAALRNAALEFGITLQFCPAGQPRYKGKTERLFRRMNVEVFHTLAGTTFSNPAQRGSYDSKANAFLTVDQLRAIVHRWVTDVYCNTPHSFTKQAPNERWEEGLRLIGGVTLPSSAADVMLALAQVEYRRLTRKGIELYGLHYCEPRSVHLRELLNHPDAPKAVKVRIDPDNLGTVHVEDYREPGLYVPVACTDRGYAEGMTIAEHHMVAARARAQLKARQVATMGMLIEAKASLRADIGRVRNAGKLTATRLNTIFPDATGKVTDVGEDGKAIPQTGLPVSVAARRPTARPVPQVVQAPRRGEFGVSF</sequence>
<protein>
    <submittedName>
        <fullName evidence="2">Mu transposase C-terminal domain-containing protein</fullName>
    </submittedName>
</protein>
<dbReference type="InterPro" id="IPR012337">
    <property type="entry name" value="RNaseH-like_sf"/>
</dbReference>
<dbReference type="Pfam" id="PF09299">
    <property type="entry name" value="Mu-transpos_C"/>
    <property type="match status" value="1"/>
</dbReference>
<dbReference type="InterPro" id="IPR015378">
    <property type="entry name" value="Transposase-like_Mu_C"/>
</dbReference>
<dbReference type="Gene3D" id="3.30.420.10">
    <property type="entry name" value="Ribonuclease H-like superfamily/Ribonuclease H"/>
    <property type="match status" value="1"/>
</dbReference>
<dbReference type="InterPro" id="IPR001584">
    <property type="entry name" value="Integrase_cat-core"/>
</dbReference>
<dbReference type="EMBL" id="JBHLVZ010000039">
    <property type="protein sequence ID" value="MFC0386797.1"/>
    <property type="molecule type" value="Genomic_DNA"/>
</dbReference>
<name>A0ABV6IU08_9PROT</name>
<accession>A0ABV6IU08</accession>
<evidence type="ECO:0000313" key="3">
    <source>
        <dbReference type="Proteomes" id="UP001589789"/>
    </source>
</evidence>
<evidence type="ECO:0000259" key="1">
    <source>
        <dbReference type="PROSITE" id="PS50994"/>
    </source>
</evidence>
<proteinExistence type="predicted"/>
<keyword evidence="3" id="KW-1185">Reference proteome</keyword>
<dbReference type="Proteomes" id="UP001589789">
    <property type="component" value="Unassembled WGS sequence"/>
</dbReference>
<dbReference type="InterPro" id="IPR036397">
    <property type="entry name" value="RNaseH_sf"/>
</dbReference>
<dbReference type="PROSITE" id="PS50994">
    <property type="entry name" value="INTEGRASE"/>
    <property type="match status" value="1"/>
</dbReference>
<gene>
    <name evidence="2" type="ORF">ACFFIC_14750</name>
</gene>
<dbReference type="RefSeq" id="WP_377051616.1">
    <property type="nucleotide sequence ID" value="NZ_JBHLVZ010000039.1"/>
</dbReference>
<reference evidence="2 3" key="1">
    <citation type="submission" date="2024-09" db="EMBL/GenBank/DDBJ databases">
        <authorList>
            <person name="Sun Q."/>
            <person name="Mori K."/>
        </authorList>
    </citation>
    <scope>NUCLEOTIDE SEQUENCE [LARGE SCALE GENOMIC DNA]</scope>
    <source>
        <strain evidence="2 3">CCM 7468</strain>
    </source>
</reference>
<dbReference type="SUPFAM" id="SSF53098">
    <property type="entry name" value="Ribonuclease H-like"/>
    <property type="match status" value="1"/>
</dbReference>
<feature type="domain" description="Integrase catalytic" evidence="1">
    <location>
        <begin position="260"/>
        <end position="473"/>
    </location>
</feature>
<organism evidence="2 3">
    <name type="scientific">Muricoccus vinaceus</name>
    <dbReference type="NCBI Taxonomy" id="424704"/>
    <lineage>
        <taxon>Bacteria</taxon>
        <taxon>Pseudomonadati</taxon>
        <taxon>Pseudomonadota</taxon>
        <taxon>Alphaproteobacteria</taxon>
        <taxon>Acetobacterales</taxon>
        <taxon>Roseomonadaceae</taxon>
        <taxon>Muricoccus</taxon>
    </lineage>
</organism>
<comment type="caution">
    <text evidence="2">The sequence shown here is derived from an EMBL/GenBank/DDBJ whole genome shotgun (WGS) entry which is preliminary data.</text>
</comment>